<feature type="domain" description="Glycosyl transferase CAP10" evidence="2">
    <location>
        <begin position="164"/>
        <end position="453"/>
    </location>
</feature>
<keyword evidence="1" id="KW-0812">Transmembrane</keyword>
<evidence type="ECO:0000256" key="1">
    <source>
        <dbReference type="SAM" id="Phobius"/>
    </source>
</evidence>
<organism evidence="3 4">
    <name type="scientific">Bombardia bombarda</name>
    <dbReference type="NCBI Taxonomy" id="252184"/>
    <lineage>
        <taxon>Eukaryota</taxon>
        <taxon>Fungi</taxon>
        <taxon>Dikarya</taxon>
        <taxon>Ascomycota</taxon>
        <taxon>Pezizomycotina</taxon>
        <taxon>Sordariomycetes</taxon>
        <taxon>Sordariomycetidae</taxon>
        <taxon>Sordariales</taxon>
        <taxon>Lasiosphaeriaceae</taxon>
        <taxon>Bombardia</taxon>
    </lineage>
</organism>
<dbReference type="InterPro" id="IPR006598">
    <property type="entry name" value="CAP10"/>
</dbReference>
<dbReference type="PANTHER" id="PTHR12203">
    <property type="entry name" value="KDEL LYS-ASP-GLU-LEU CONTAINING - RELATED"/>
    <property type="match status" value="1"/>
</dbReference>
<evidence type="ECO:0000313" key="3">
    <source>
        <dbReference type="EMBL" id="KAK0615013.1"/>
    </source>
</evidence>
<dbReference type="Proteomes" id="UP001174934">
    <property type="component" value="Unassembled WGS sequence"/>
</dbReference>
<evidence type="ECO:0000259" key="2">
    <source>
        <dbReference type="SMART" id="SM00672"/>
    </source>
</evidence>
<dbReference type="AlphaFoldDB" id="A0AA39WGL1"/>
<dbReference type="Pfam" id="PF05686">
    <property type="entry name" value="Glyco_transf_90"/>
    <property type="match status" value="1"/>
</dbReference>
<accession>A0AA39WGL1</accession>
<keyword evidence="3" id="KW-0808">Transferase</keyword>
<dbReference type="GO" id="GO:0016740">
    <property type="term" value="F:transferase activity"/>
    <property type="evidence" value="ECO:0007669"/>
    <property type="project" value="UniProtKB-KW"/>
</dbReference>
<comment type="caution">
    <text evidence="3">The sequence shown here is derived from an EMBL/GenBank/DDBJ whole genome shotgun (WGS) entry which is preliminary data.</text>
</comment>
<protein>
    <submittedName>
        <fullName evidence="3">Glycosyl transferase family 90-domain-containing protein</fullName>
    </submittedName>
</protein>
<keyword evidence="4" id="KW-1185">Reference proteome</keyword>
<evidence type="ECO:0000313" key="4">
    <source>
        <dbReference type="Proteomes" id="UP001174934"/>
    </source>
</evidence>
<reference evidence="3" key="1">
    <citation type="submission" date="2023-06" db="EMBL/GenBank/DDBJ databases">
        <title>Genome-scale phylogeny and comparative genomics of the fungal order Sordariales.</title>
        <authorList>
            <consortium name="Lawrence Berkeley National Laboratory"/>
            <person name="Hensen N."/>
            <person name="Bonometti L."/>
            <person name="Westerberg I."/>
            <person name="Brannstrom I.O."/>
            <person name="Guillou S."/>
            <person name="Cros-Aarteil S."/>
            <person name="Calhoun S."/>
            <person name="Haridas S."/>
            <person name="Kuo A."/>
            <person name="Mondo S."/>
            <person name="Pangilinan J."/>
            <person name="Riley R."/>
            <person name="LaButti K."/>
            <person name="Andreopoulos B."/>
            <person name="Lipzen A."/>
            <person name="Chen C."/>
            <person name="Yanf M."/>
            <person name="Daum C."/>
            <person name="Ng V."/>
            <person name="Clum A."/>
            <person name="Steindorff A."/>
            <person name="Ohm R."/>
            <person name="Martin F."/>
            <person name="Silar P."/>
            <person name="Natvig D."/>
            <person name="Lalanne C."/>
            <person name="Gautier V."/>
            <person name="Ament-velasquez S.L."/>
            <person name="Kruys A."/>
            <person name="Hutchinson M.I."/>
            <person name="Powell A.J."/>
            <person name="Barry K."/>
            <person name="Miller A.N."/>
            <person name="Grigoriev I.V."/>
            <person name="Debuchy R."/>
            <person name="Gladieux P."/>
            <person name="Thoren M.H."/>
            <person name="Johannesson H."/>
        </authorList>
    </citation>
    <scope>NUCLEOTIDE SEQUENCE</scope>
    <source>
        <strain evidence="3">SMH3391-2</strain>
    </source>
</reference>
<proteinExistence type="predicted"/>
<dbReference type="SMART" id="SM00672">
    <property type="entry name" value="CAP10"/>
    <property type="match status" value="1"/>
</dbReference>
<dbReference type="EMBL" id="JAULSR010000007">
    <property type="protein sequence ID" value="KAK0615013.1"/>
    <property type="molecule type" value="Genomic_DNA"/>
</dbReference>
<dbReference type="InterPro" id="IPR051091">
    <property type="entry name" value="O-Glucosyltr/Glycosyltrsf_90"/>
</dbReference>
<name>A0AA39WGL1_9PEZI</name>
<keyword evidence="1" id="KW-1133">Transmembrane helix</keyword>
<dbReference type="PANTHER" id="PTHR12203:SF63">
    <property type="entry name" value="GLYCOSYL TRANSFERASE CAP10 DOMAIN-CONTAINING PROTEIN"/>
    <property type="match status" value="1"/>
</dbReference>
<sequence length="478" mass="53329">MGDIVARVKKARTRQSRQIRQTTLVLGVCLVVYCLFFVWITPTAHGNDHYTDNDVVSSSPNPSRPEYFLRYTSSDTTLNNLSLTEEQCNAVFPGLTKDIDDVVAQGPFIVKQMGDFGPLQGRIKDGKIYIIHAQRKADLSKEMVNSRTAALHQLHRALLTAPAPLPDTIFSLNFQDQPFGTAFTYSRAADPALRSKAPDARSFLMPHFSFWAWNLPFVGSMWRAADAIAALESANYNTPEKWQSGKIAKAVWRGTAWFNSVNSPQLRQKLLATARGKPWADVQALDWATGGGGSNKNASNALKIEDFCRYKYVVHTEGITYSGRFQFLQMCASVVLTPPIQWMQHTTHLIKPLFSSSLDLTSKPNRPWTPSERVRKAWPVQYAPSQANIVFVAPDWSDLEDTVAWLEAHPQVAEGIARRQRELFVGGGYFSPAAETCYWRALLCGWASMARPEGGDWVDGKDGELGVPFETFSLSNGD</sequence>
<keyword evidence="1" id="KW-0472">Membrane</keyword>
<gene>
    <name evidence="3" type="ORF">B0T17DRAFT_592852</name>
</gene>
<feature type="transmembrane region" description="Helical" evidence="1">
    <location>
        <begin position="21"/>
        <end position="40"/>
    </location>
</feature>